<protein>
    <submittedName>
        <fullName evidence="2">Uncharacterized protein LOC142176945</fullName>
    </submittedName>
</protein>
<evidence type="ECO:0000313" key="1">
    <source>
        <dbReference type="Proteomes" id="UP000790787"/>
    </source>
</evidence>
<gene>
    <name evidence="2" type="primary">LOC142176945</name>
</gene>
<accession>A0AC58TVR2</accession>
<reference evidence="1" key="1">
    <citation type="journal article" date="2014" name="Nat. Commun.">
        <title>The tobacco genome sequence and its comparison with those of tomato and potato.</title>
        <authorList>
            <person name="Sierro N."/>
            <person name="Battey J.N."/>
            <person name="Ouadi S."/>
            <person name="Bakaher N."/>
            <person name="Bovet L."/>
            <person name="Willig A."/>
            <person name="Goepfert S."/>
            <person name="Peitsch M.C."/>
            <person name="Ivanov N.V."/>
        </authorList>
    </citation>
    <scope>NUCLEOTIDE SEQUENCE [LARGE SCALE GENOMIC DNA]</scope>
</reference>
<name>A0AC58TVR2_TOBAC</name>
<evidence type="ECO:0000313" key="2">
    <source>
        <dbReference type="RefSeq" id="XP_075101313.1"/>
    </source>
</evidence>
<sequence length="211" mass="23704">MAGNEATQLEHNHPLFLQASYAPVLVLVPIKLTGPENYAVWSRAMKLALRGKCKLGFVDGTTVANELMLGIVFASKKVWSDFKEKFDRCSLTRIYHLWTEIATLKQGTDSVTTNYSRMSDLWNALDVLAPKSSCDCKEPRPSLELLEQIRLLQFLMALNESYSNVRSNVLMKRPVVSVNEAYAIVIREESQRSLGVGDINKDPFTMMAGKT</sequence>
<dbReference type="Proteomes" id="UP000790787">
    <property type="component" value="Chromosome 3"/>
</dbReference>
<reference evidence="2" key="2">
    <citation type="submission" date="2025-08" db="UniProtKB">
        <authorList>
            <consortium name="RefSeq"/>
        </authorList>
    </citation>
    <scope>IDENTIFICATION</scope>
    <source>
        <tissue evidence="2">Leaf</tissue>
    </source>
</reference>
<keyword evidence="1" id="KW-1185">Reference proteome</keyword>
<organism evidence="1 2">
    <name type="scientific">Nicotiana tabacum</name>
    <name type="common">Common tobacco</name>
    <dbReference type="NCBI Taxonomy" id="4097"/>
    <lineage>
        <taxon>Eukaryota</taxon>
        <taxon>Viridiplantae</taxon>
        <taxon>Streptophyta</taxon>
        <taxon>Embryophyta</taxon>
        <taxon>Tracheophyta</taxon>
        <taxon>Spermatophyta</taxon>
        <taxon>Magnoliopsida</taxon>
        <taxon>eudicotyledons</taxon>
        <taxon>Gunneridae</taxon>
        <taxon>Pentapetalae</taxon>
        <taxon>asterids</taxon>
        <taxon>lamiids</taxon>
        <taxon>Solanales</taxon>
        <taxon>Solanaceae</taxon>
        <taxon>Nicotianoideae</taxon>
        <taxon>Nicotianeae</taxon>
        <taxon>Nicotiana</taxon>
    </lineage>
</organism>
<proteinExistence type="predicted"/>
<dbReference type="RefSeq" id="XP_075101313.1">
    <property type="nucleotide sequence ID" value="XM_075245212.1"/>
</dbReference>